<dbReference type="PROSITE" id="PS50932">
    <property type="entry name" value="HTH_LACI_2"/>
    <property type="match status" value="1"/>
</dbReference>
<dbReference type="CDD" id="cd01575">
    <property type="entry name" value="PBP1_GntR"/>
    <property type="match status" value="1"/>
</dbReference>
<name>A0A1S2NE37_9BURK</name>
<dbReference type="GO" id="GO:0003700">
    <property type="term" value="F:DNA-binding transcription factor activity"/>
    <property type="evidence" value="ECO:0007669"/>
    <property type="project" value="TreeGrafter"/>
</dbReference>
<keyword evidence="1" id="KW-0805">Transcription regulation</keyword>
<dbReference type="Gene3D" id="1.10.260.40">
    <property type="entry name" value="lambda repressor-like DNA-binding domains"/>
    <property type="match status" value="1"/>
</dbReference>
<keyword evidence="2" id="KW-0238">DNA-binding</keyword>
<keyword evidence="3" id="KW-0804">Transcription</keyword>
<gene>
    <name evidence="5" type="primary">gntR</name>
    <name evidence="5" type="ORF">LO55_2625</name>
</gene>
<dbReference type="EMBL" id="JRYB01000001">
    <property type="protein sequence ID" value="OIJ43337.1"/>
    <property type="molecule type" value="Genomic_DNA"/>
</dbReference>
<dbReference type="RefSeq" id="WP_071363781.1">
    <property type="nucleotide sequence ID" value="NZ_JRYB01000001.1"/>
</dbReference>
<dbReference type="PANTHER" id="PTHR30146:SF2">
    <property type="entry name" value="HTH-TYPE TRANSCRIPTIONAL REGULATOR GNTR"/>
    <property type="match status" value="1"/>
</dbReference>
<dbReference type="SUPFAM" id="SSF47413">
    <property type="entry name" value="lambda repressor-like DNA-binding domains"/>
    <property type="match status" value="1"/>
</dbReference>
<proteinExistence type="predicted"/>
<dbReference type="InterPro" id="IPR028082">
    <property type="entry name" value="Peripla_BP_I"/>
</dbReference>
<dbReference type="Proteomes" id="UP000180246">
    <property type="component" value="Unassembled WGS sequence"/>
</dbReference>
<dbReference type="SUPFAM" id="SSF53822">
    <property type="entry name" value="Periplasmic binding protein-like I"/>
    <property type="match status" value="1"/>
</dbReference>
<evidence type="ECO:0000256" key="3">
    <source>
        <dbReference type="ARBA" id="ARBA00023163"/>
    </source>
</evidence>
<dbReference type="Pfam" id="PF00532">
    <property type="entry name" value="Peripla_BP_1"/>
    <property type="match status" value="1"/>
</dbReference>
<dbReference type="GO" id="GO:0000976">
    <property type="term" value="F:transcription cis-regulatory region binding"/>
    <property type="evidence" value="ECO:0007669"/>
    <property type="project" value="TreeGrafter"/>
</dbReference>
<feature type="domain" description="HTH lacI-type" evidence="4">
    <location>
        <begin position="15"/>
        <end position="69"/>
    </location>
</feature>
<dbReference type="Pfam" id="PF00356">
    <property type="entry name" value="LacI"/>
    <property type="match status" value="1"/>
</dbReference>
<sequence>MDKTGRSKGRGTGRATLEQVAGMAGVSIMTASRALSQPQMVSEVTRVKVERAVAELGYVPNRAARALASSQSHVIVVLVPSFSNAVFTAVLEGIHDAVAPGQYQLLIGNTYYSQAEEEKLLRTYLQSSPDGILFSSQAHSPAVAKMLEASQVPSVSMMDLSDEPGALSVGFSQFEAGMEMTRHLLKKGYRRIGFIGAQLDERTLRRADGYRAAMVEAGLADPRLELMVPERSTIALGAELMGQMMANMPDCDAVFCCNDDLAHGAVYHCQRHGVQIPQEIAVCGFNDLPASAWMMPSLTTIDTPRYQVGFEAASLLLQVIKGQEPERKRIDLGFTLRERESA</sequence>
<dbReference type="InterPro" id="IPR000843">
    <property type="entry name" value="HTH_LacI"/>
</dbReference>
<dbReference type="Gene3D" id="3.40.50.2300">
    <property type="match status" value="2"/>
</dbReference>
<dbReference type="InterPro" id="IPR010982">
    <property type="entry name" value="Lambda_DNA-bd_dom_sf"/>
</dbReference>
<organism evidence="5 6">
    <name type="scientific">Massilia timonae</name>
    <dbReference type="NCBI Taxonomy" id="47229"/>
    <lineage>
        <taxon>Bacteria</taxon>
        <taxon>Pseudomonadati</taxon>
        <taxon>Pseudomonadota</taxon>
        <taxon>Betaproteobacteria</taxon>
        <taxon>Burkholderiales</taxon>
        <taxon>Oxalobacteraceae</taxon>
        <taxon>Telluria group</taxon>
        <taxon>Massilia</taxon>
    </lineage>
</organism>
<evidence type="ECO:0000313" key="5">
    <source>
        <dbReference type="EMBL" id="OIJ43337.1"/>
    </source>
</evidence>
<evidence type="ECO:0000256" key="1">
    <source>
        <dbReference type="ARBA" id="ARBA00023015"/>
    </source>
</evidence>
<reference evidence="5 6" key="1">
    <citation type="submission" date="2014-10" db="EMBL/GenBank/DDBJ databases">
        <authorList>
            <person name="Seo M.-J."/>
            <person name="Seok Y.J."/>
            <person name="Cha I.-T."/>
        </authorList>
    </citation>
    <scope>NUCLEOTIDE SEQUENCE [LARGE SCALE GENOMIC DNA]</scope>
    <source>
        <strain evidence="5 6">NEU</strain>
    </source>
</reference>
<dbReference type="InterPro" id="IPR001761">
    <property type="entry name" value="Peripla_BP/Lac1_sug-bd_dom"/>
</dbReference>
<dbReference type="SMART" id="SM00354">
    <property type="entry name" value="HTH_LACI"/>
    <property type="match status" value="1"/>
</dbReference>
<dbReference type="AlphaFoldDB" id="A0A1S2NE37"/>
<accession>A0A1S2NE37</accession>
<comment type="caution">
    <text evidence="5">The sequence shown here is derived from an EMBL/GenBank/DDBJ whole genome shotgun (WGS) entry which is preliminary data.</text>
</comment>
<dbReference type="CDD" id="cd01392">
    <property type="entry name" value="HTH_LacI"/>
    <property type="match status" value="1"/>
</dbReference>
<evidence type="ECO:0000259" key="4">
    <source>
        <dbReference type="PROSITE" id="PS50932"/>
    </source>
</evidence>
<protein>
    <submittedName>
        <fullName evidence="5">Transcriptional regulator GntR</fullName>
    </submittedName>
</protein>
<dbReference type="PANTHER" id="PTHR30146">
    <property type="entry name" value="LACI-RELATED TRANSCRIPTIONAL REPRESSOR"/>
    <property type="match status" value="1"/>
</dbReference>
<evidence type="ECO:0000256" key="2">
    <source>
        <dbReference type="ARBA" id="ARBA00023125"/>
    </source>
</evidence>
<evidence type="ECO:0000313" key="6">
    <source>
        <dbReference type="Proteomes" id="UP000180246"/>
    </source>
</evidence>